<protein>
    <recommendedName>
        <fullName evidence="2">TIR domain-containing protein</fullName>
    </recommendedName>
</protein>
<dbReference type="Gene3D" id="3.40.50.10140">
    <property type="entry name" value="Toll/interleukin-1 receptor homology (TIR) domain"/>
    <property type="match status" value="1"/>
</dbReference>
<reference evidence="3 4" key="1">
    <citation type="journal article" date="2017" name="Mol. Biol. Evol.">
        <title>The 4-celled Tetrabaena socialis nuclear genome reveals the essential components for genetic control of cell number at the origin of multicellularity in the volvocine lineage.</title>
        <authorList>
            <person name="Featherston J."/>
            <person name="Arakaki Y."/>
            <person name="Hanschen E.R."/>
            <person name="Ferris P.J."/>
            <person name="Michod R.E."/>
            <person name="Olson B.J.S.C."/>
            <person name="Nozaki H."/>
            <person name="Durand P.M."/>
        </authorList>
    </citation>
    <scope>NUCLEOTIDE SEQUENCE [LARGE SCALE GENOMIC DNA]</scope>
    <source>
        <strain evidence="3 4">NIES-571</strain>
    </source>
</reference>
<dbReference type="PROSITE" id="PS50104">
    <property type="entry name" value="TIR"/>
    <property type="match status" value="1"/>
</dbReference>
<organism evidence="3 4">
    <name type="scientific">Tetrabaena socialis</name>
    <dbReference type="NCBI Taxonomy" id="47790"/>
    <lineage>
        <taxon>Eukaryota</taxon>
        <taxon>Viridiplantae</taxon>
        <taxon>Chlorophyta</taxon>
        <taxon>core chlorophytes</taxon>
        <taxon>Chlorophyceae</taxon>
        <taxon>CS clade</taxon>
        <taxon>Chlamydomonadales</taxon>
        <taxon>Tetrabaenaceae</taxon>
        <taxon>Tetrabaena</taxon>
    </lineage>
</organism>
<proteinExistence type="predicted"/>
<evidence type="ECO:0000259" key="2">
    <source>
        <dbReference type="PROSITE" id="PS50104"/>
    </source>
</evidence>
<sequence length="347" mass="36127">MGCGTSTPAVAQPSPQQRPAAGGTGGAAEDGGLEPAAQPAPPQRWPGEAQIFLSYRTDDTGSEELGGDGTSIRIKLWLEAHDYSVFIGEASLEGGQEWSTRIQDAVIGCEVFVPVCSSDYGNTGWTFREYQLADSKRKTILPLWNSGPYPPRKLEIFMAGLQRVPSGNKPLVETDFEAAMQEVLRCLRREGCLPGGQQQQPARPLAAPLPAAAQDGPSMAVAASPPATTMAAAAALAAPSLAAAQVAATPSSPPAKPMHVLPPLLKPLPLPLQGQQEAQLPPQLLAATPVPSQGPAGILTAMRAECSDLGARAARMADERAAAGDGNLPEVERLLSGPSTNPNVQEQ</sequence>
<name>A0A2J7ZHL5_9CHLO</name>
<dbReference type="GO" id="GO:0007165">
    <property type="term" value="P:signal transduction"/>
    <property type="evidence" value="ECO:0007669"/>
    <property type="project" value="InterPro"/>
</dbReference>
<keyword evidence="4" id="KW-1185">Reference proteome</keyword>
<dbReference type="InterPro" id="IPR000157">
    <property type="entry name" value="TIR_dom"/>
</dbReference>
<dbReference type="AlphaFoldDB" id="A0A2J7ZHL5"/>
<dbReference type="Proteomes" id="UP000236333">
    <property type="component" value="Unassembled WGS sequence"/>
</dbReference>
<feature type="region of interest" description="Disordered" evidence="1">
    <location>
        <begin position="316"/>
        <end position="347"/>
    </location>
</feature>
<evidence type="ECO:0000313" key="3">
    <source>
        <dbReference type="EMBL" id="PNG99754.1"/>
    </source>
</evidence>
<accession>A0A2J7ZHL5</accession>
<feature type="domain" description="TIR" evidence="2">
    <location>
        <begin position="47"/>
        <end position="191"/>
    </location>
</feature>
<dbReference type="Pfam" id="PF13676">
    <property type="entry name" value="TIR_2"/>
    <property type="match status" value="1"/>
</dbReference>
<feature type="compositionally biased region" description="Polar residues" evidence="1">
    <location>
        <begin position="1"/>
        <end position="17"/>
    </location>
</feature>
<feature type="region of interest" description="Disordered" evidence="1">
    <location>
        <begin position="1"/>
        <end position="45"/>
    </location>
</feature>
<feature type="non-terminal residue" evidence="3">
    <location>
        <position position="347"/>
    </location>
</feature>
<evidence type="ECO:0000313" key="4">
    <source>
        <dbReference type="Proteomes" id="UP000236333"/>
    </source>
</evidence>
<gene>
    <name evidence="3" type="ORF">TSOC_014464</name>
</gene>
<dbReference type="InterPro" id="IPR035897">
    <property type="entry name" value="Toll_tir_struct_dom_sf"/>
</dbReference>
<dbReference type="SUPFAM" id="SSF52200">
    <property type="entry name" value="Toll/Interleukin receptor TIR domain"/>
    <property type="match status" value="1"/>
</dbReference>
<dbReference type="EMBL" id="PGGS01002200">
    <property type="protein sequence ID" value="PNG99754.1"/>
    <property type="molecule type" value="Genomic_DNA"/>
</dbReference>
<dbReference type="OrthoDB" id="547020at2759"/>
<evidence type="ECO:0000256" key="1">
    <source>
        <dbReference type="SAM" id="MobiDB-lite"/>
    </source>
</evidence>
<feature type="compositionally biased region" description="Polar residues" evidence="1">
    <location>
        <begin position="337"/>
        <end position="347"/>
    </location>
</feature>
<comment type="caution">
    <text evidence="3">The sequence shown here is derived from an EMBL/GenBank/DDBJ whole genome shotgun (WGS) entry which is preliminary data.</text>
</comment>